<dbReference type="InterPro" id="IPR005467">
    <property type="entry name" value="His_kinase_dom"/>
</dbReference>
<dbReference type="InterPro" id="IPR003594">
    <property type="entry name" value="HATPase_dom"/>
</dbReference>
<reference evidence="14 15" key="1">
    <citation type="submission" date="2024-09" db="EMBL/GenBank/DDBJ databases">
        <authorList>
            <person name="Sun Q."/>
            <person name="Mori K."/>
        </authorList>
    </citation>
    <scope>NUCLEOTIDE SEQUENCE [LARGE SCALE GENOMIC DNA]</scope>
    <source>
        <strain evidence="14 15">TBRC 1432</strain>
    </source>
</reference>
<keyword evidence="9" id="KW-0902">Two-component regulatory system</keyword>
<dbReference type="EC" id="2.7.13.3" evidence="3"/>
<dbReference type="InterPro" id="IPR003660">
    <property type="entry name" value="HAMP_dom"/>
</dbReference>
<comment type="catalytic activity">
    <reaction evidence="1">
        <text>ATP + protein L-histidine = ADP + protein N-phospho-L-histidine.</text>
        <dbReference type="EC" id="2.7.13.3"/>
    </reaction>
</comment>
<dbReference type="InterPro" id="IPR050428">
    <property type="entry name" value="TCS_sensor_his_kinase"/>
</dbReference>
<dbReference type="SUPFAM" id="SSF47384">
    <property type="entry name" value="Homodimeric domain of signal transducing histidine kinase"/>
    <property type="match status" value="1"/>
</dbReference>
<dbReference type="PROSITE" id="PS50885">
    <property type="entry name" value="HAMP"/>
    <property type="match status" value="1"/>
</dbReference>
<evidence type="ECO:0000256" key="1">
    <source>
        <dbReference type="ARBA" id="ARBA00000085"/>
    </source>
</evidence>
<evidence type="ECO:0000256" key="5">
    <source>
        <dbReference type="ARBA" id="ARBA00022679"/>
    </source>
</evidence>
<keyword evidence="5" id="KW-0808">Transferase</keyword>
<dbReference type="EMBL" id="JBHLUD010000001">
    <property type="protein sequence ID" value="MFC0540258.1"/>
    <property type="molecule type" value="Genomic_DNA"/>
</dbReference>
<keyword evidence="15" id="KW-1185">Reference proteome</keyword>
<proteinExistence type="predicted"/>
<evidence type="ECO:0000256" key="7">
    <source>
        <dbReference type="ARBA" id="ARBA00022777"/>
    </source>
</evidence>
<dbReference type="CDD" id="cd00082">
    <property type="entry name" value="HisKA"/>
    <property type="match status" value="1"/>
</dbReference>
<dbReference type="SMART" id="SM00387">
    <property type="entry name" value="HATPase_c"/>
    <property type="match status" value="1"/>
</dbReference>
<dbReference type="Pfam" id="PF00672">
    <property type="entry name" value="HAMP"/>
    <property type="match status" value="1"/>
</dbReference>
<dbReference type="PROSITE" id="PS50109">
    <property type="entry name" value="HIS_KIN"/>
    <property type="match status" value="1"/>
</dbReference>
<dbReference type="SUPFAM" id="SSF158472">
    <property type="entry name" value="HAMP domain-like"/>
    <property type="match status" value="1"/>
</dbReference>
<dbReference type="PANTHER" id="PTHR45436:SF5">
    <property type="entry name" value="SENSOR HISTIDINE KINASE TRCS"/>
    <property type="match status" value="1"/>
</dbReference>
<evidence type="ECO:0000256" key="3">
    <source>
        <dbReference type="ARBA" id="ARBA00012438"/>
    </source>
</evidence>
<feature type="transmembrane region" description="Helical" evidence="11">
    <location>
        <begin position="79"/>
        <end position="102"/>
    </location>
</feature>
<dbReference type="CDD" id="cd06225">
    <property type="entry name" value="HAMP"/>
    <property type="match status" value="1"/>
</dbReference>
<protein>
    <recommendedName>
        <fullName evidence="3">histidine kinase</fullName>
        <ecNumber evidence="3">2.7.13.3</ecNumber>
    </recommendedName>
</protein>
<keyword evidence="4" id="KW-0597">Phosphoprotein</keyword>
<sequence>MTVRGKLTALYGGLFLLCGIVLLVIVYVLVRDALPAPTEFTNRLGVPLPDSQVAAPRPPWDSVVIDSLEVYRSATLTTLLVQSGAALLIMAVVAVGLGWLVARRVLRPLHDITATARRLGAEDLGRRIELSGPDDELKELADTFDGMLDRLSRSFDSQRRFVANASHELRTPLALQRTLIDVAMLSDDVPADMRLLGARLVEANERTERILDGLLVLARSDRGLSAREPVRLDHLVETVAGGFAGVEVRSRPWTVAGDPVLLERLVVNLIDNAVSYNRPGGWVRVEVGDALVVRNSGPFVDPDTVESLFEPFRRGSHDRTGEAGHSGLGLSIVRSVAVAHGGSATARARPDGGLDVTIRLP</sequence>
<evidence type="ECO:0000313" key="15">
    <source>
        <dbReference type="Proteomes" id="UP001589810"/>
    </source>
</evidence>
<evidence type="ECO:0000256" key="2">
    <source>
        <dbReference type="ARBA" id="ARBA00004236"/>
    </source>
</evidence>
<evidence type="ECO:0000256" key="9">
    <source>
        <dbReference type="ARBA" id="ARBA00023012"/>
    </source>
</evidence>
<dbReference type="Proteomes" id="UP001589810">
    <property type="component" value="Unassembled WGS sequence"/>
</dbReference>
<evidence type="ECO:0000256" key="6">
    <source>
        <dbReference type="ARBA" id="ARBA00022692"/>
    </source>
</evidence>
<evidence type="ECO:0000256" key="8">
    <source>
        <dbReference type="ARBA" id="ARBA00022989"/>
    </source>
</evidence>
<accession>A0ABV6MIY8</accession>
<dbReference type="InterPro" id="IPR004358">
    <property type="entry name" value="Sig_transdc_His_kin-like_C"/>
</dbReference>
<keyword evidence="6 11" id="KW-0812">Transmembrane</keyword>
<name>A0ABV6MIY8_9PSEU</name>
<evidence type="ECO:0000256" key="10">
    <source>
        <dbReference type="ARBA" id="ARBA00023136"/>
    </source>
</evidence>
<organism evidence="14 15">
    <name type="scientific">Kutzneria chonburiensis</name>
    <dbReference type="NCBI Taxonomy" id="1483604"/>
    <lineage>
        <taxon>Bacteria</taxon>
        <taxon>Bacillati</taxon>
        <taxon>Actinomycetota</taxon>
        <taxon>Actinomycetes</taxon>
        <taxon>Pseudonocardiales</taxon>
        <taxon>Pseudonocardiaceae</taxon>
        <taxon>Kutzneria</taxon>
    </lineage>
</organism>
<dbReference type="SMART" id="SM00304">
    <property type="entry name" value="HAMP"/>
    <property type="match status" value="1"/>
</dbReference>
<dbReference type="SUPFAM" id="SSF55874">
    <property type="entry name" value="ATPase domain of HSP90 chaperone/DNA topoisomerase II/histidine kinase"/>
    <property type="match status" value="1"/>
</dbReference>
<gene>
    <name evidence="14" type="ORF">ACFFH7_02135</name>
</gene>
<evidence type="ECO:0000313" key="14">
    <source>
        <dbReference type="EMBL" id="MFC0540258.1"/>
    </source>
</evidence>
<dbReference type="Pfam" id="PF00512">
    <property type="entry name" value="HisKA"/>
    <property type="match status" value="1"/>
</dbReference>
<feature type="domain" description="Histidine kinase" evidence="12">
    <location>
        <begin position="164"/>
        <end position="361"/>
    </location>
</feature>
<dbReference type="PRINTS" id="PR00344">
    <property type="entry name" value="BCTRLSENSOR"/>
</dbReference>
<dbReference type="RefSeq" id="WP_273939030.1">
    <property type="nucleotide sequence ID" value="NZ_CP097263.1"/>
</dbReference>
<evidence type="ECO:0000259" key="12">
    <source>
        <dbReference type="PROSITE" id="PS50109"/>
    </source>
</evidence>
<keyword evidence="8 11" id="KW-1133">Transmembrane helix</keyword>
<feature type="domain" description="HAMP" evidence="13">
    <location>
        <begin position="103"/>
        <end position="156"/>
    </location>
</feature>
<keyword evidence="7 14" id="KW-0418">Kinase</keyword>
<comment type="caution">
    <text evidence="14">The sequence shown here is derived from an EMBL/GenBank/DDBJ whole genome shotgun (WGS) entry which is preliminary data.</text>
</comment>
<dbReference type="InterPro" id="IPR036890">
    <property type="entry name" value="HATPase_C_sf"/>
</dbReference>
<dbReference type="InterPro" id="IPR003661">
    <property type="entry name" value="HisK_dim/P_dom"/>
</dbReference>
<dbReference type="Gene3D" id="6.10.340.10">
    <property type="match status" value="1"/>
</dbReference>
<feature type="transmembrane region" description="Helical" evidence="11">
    <location>
        <begin position="7"/>
        <end position="30"/>
    </location>
</feature>
<keyword evidence="10 11" id="KW-0472">Membrane</keyword>
<dbReference type="InterPro" id="IPR036097">
    <property type="entry name" value="HisK_dim/P_sf"/>
</dbReference>
<dbReference type="SMART" id="SM00388">
    <property type="entry name" value="HisKA"/>
    <property type="match status" value="1"/>
</dbReference>
<dbReference type="GO" id="GO:0016301">
    <property type="term" value="F:kinase activity"/>
    <property type="evidence" value="ECO:0007669"/>
    <property type="project" value="UniProtKB-KW"/>
</dbReference>
<evidence type="ECO:0000256" key="4">
    <source>
        <dbReference type="ARBA" id="ARBA00022553"/>
    </source>
</evidence>
<dbReference type="Pfam" id="PF02518">
    <property type="entry name" value="HATPase_c"/>
    <property type="match status" value="1"/>
</dbReference>
<dbReference type="Gene3D" id="1.10.287.130">
    <property type="match status" value="1"/>
</dbReference>
<dbReference type="CDD" id="cd00075">
    <property type="entry name" value="HATPase"/>
    <property type="match status" value="1"/>
</dbReference>
<evidence type="ECO:0000256" key="11">
    <source>
        <dbReference type="SAM" id="Phobius"/>
    </source>
</evidence>
<comment type="subcellular location">
    <subcellularLocation>
        <location evidence="2">Cell membrane</location>
    </subcellularLocation>
</comment>
<evidence type="ECO:0000259" key="13">
    <source>
        <dbReference type="PROSITE" id="PS50885"/>
    </source>
</evidence>
<dbReference type="PANTHER" id="PTHR45436">
    <property type="entry name" value="SENSOR HISTIDINE KINASE YKOH"/>
    <property type="match status" value="1"/>
</dbReference>
<dbReference type="Gene3D" id="3.30.565.10">
    <property type="entry name" value="Histidine kinase-like ATPase, C-terminal domain"/>
    <property type="match status" value="1"/>
</dbReference>